<dbReference type="GO" id="GO:0005737">
    <property type="term" value="C:cytoplasm"/>
    <property type="evidence" value="ECO:0007669"/>
    <property type="project" value="TreeGrafter"/>
</dbReference>
<dbReference type="EMBL" id="BHZE01000005">
    <property type="protein sequence ID" value="GCD77303.1"/>
    <property type="molecule type" value="Genomic_DNA"/>
</dbReference>
<comment type="caution">
    <text evidence="2">The sequence shown here is derived from an EMBL/GenBank/DDBJ whole genome shotgun (WGS) entry which is preliminary data.</text>
</comment>
<dbReference type="InterPro" id="IPR036188">
    <property type="entry name" value="FAD/NAD-bd_sf"/>
</dbReference>
<evidence type="ECO:0000313" key="3">
    <source>
        <dbReference type="Proteomes" id="UP000286715"/>
    </source>
</evidence>
<dbReference type="Pfam" id="PF01266">
    <property type="entry name" value="DAO"/>
    <property type="match status" value="1"/>
</dbReference>
<keyword evidence="3" id="KW-1185">Reference proteome</keyword>
<dbReference type="Proteomes" id="UP000286715">
    <property type="component" value="Unassembled WGS sequence"/>
</dbReference>
<dbReference type="Gene3D" id="3.30.9.10">
    <property type="entry name" value="D-Amino Acid Oxidase, subunit A, domain 2"/>
    <property type="match status" value="1"/>
</dbReference>
<dbReference type="OrthoDB" id="1491488at2"/>
<reference evidence="2 3" key="1">
    <citation type="submission" date="2018-11" db="EMBL/GenBank/DDBJ databases">
        <title>Schleiferia aggregans sp. nov., a moderately thermophilic heterotrophic bacterium isolated from microbial mats at a terrestrial hot spring.</title>
        <authorList>
            <person name="Iino T."/>
            <person name="Ohkuma M."/>
            <person name="Haruta S."/>
        </authorList>
    </citation>
    <scope>NUCLEOTIDE SEQUENCE [LARGE SCALE GENOMIC DNA]</scope>
    <source>
        <strain evidence="2 3">LA</strain>
    </source>
</reference>
<proteinExistence type="predicted"/>
<dbReference type="AlphaFoldDB" id="A0A401XJY4"/>
<sequence>MSRPLSFWEKDAFLSETDFTIVGSGITGLITALKISEKYPKARISVLERSLIPFGASTRNAGFACFGSPTEILYDIETLGEEAAVRLISDRWMGIKELLHIVKPYDIDFKFLGGYELFFKGEKKKYEETCSKVQYLNDVLGELANEIFVIDDDLEELEGIKGAIGAIYTPYEGQLHSGKLILKLIQKVQSQGVVLLNGVEVKHIEKLGNKHVLHSNFGELHTRQAIVCTNGFAATLLPELSVAPKRGQVLVTKPLPQPLEWKSNLHWDEGFYYARNIGENRILLGGARNFDFKGESTDAIETSDLIQSELDRVLKKYFKVPQDVQIEFRWAGIMGFGPENEKGYLVGTTSSSIAYGVRLSGMGIALATIIAKKISDLF</sequence>
<dbReference type="RefSeq" id="WP_124397362.1">
    <property type="nucleotide sequence ID" value="NZ_BHZE01000005.1"/>
</dbReference>
<feature type="domain" description="FAD dependent oxidoreductase" evidence="1">
    <location>
        <begin position="18"/>
        <end position="377"/>
    </location>
</feature>
<name>A0A401XJY4_9FLAO</name>
<dbReference type="PANTHER" id="PTHR13847:SF281">
    <property type="entry name" value="FAD DEPENDENT OXIDOREDUCTASE DOMAIN-CONTAINING PROTEIN"/>
    <property type="match status" value="1"/>
</dbReference>
<accession>A0A401XJY4</accession>
<dbReference type="InterPro" id="IPR006076">
    <property type="entry name" value="FAD-dep_OxRdtase"/>
</dbReference>
<protein>
    <submittedName>
        <fullName evidence="2">FAD-dependent oxidoreductase</fullName>
    </submittedName>
</protein>
<evidence type="ECO:0000259" key="1">
    <source>
        <dbReference type="Pfam" id="PF01266"/>
    </source>
</evidence>
<gene>
    <name evidence="2" type="ORF">JCM31826_07850</name>
</gene>
<dbReference type="SUPFAM" id="SSF51905">
    <property type="entry name" value="FAD/NAD(P)-binding domain"/>
    <property type="match status" value="1"/>
</dbReference>
<dbReference type="Gene3D" id="3.50.50.60">
    <property type="entry name" value="FAD/NAD(P)-binding domain"/>
    <property type="match status" value="1"/>
</dbReference>
<organism evidence="2 3">
    <name type="scientific">Thermaurantimonas aggregans</name>
    <dbReference type="NCBI Taxonomy" id="2173829"/>
    <lineage>
        <taxon>Bacteria</taxon>
        <taxon>Pseudomonadati</taxon>
        <taxon>Bacteroidota</taxon>
        <taxon>Flavobacteriia</taxon>
        <taxon>Flavobacteriales</taxon>
        <taxon>Schleiferiaceae</taxon>
        <taxon>Thermaurantimonas</taxon>
    </lineage>
</organism>
<dbReference type="PANTHER" id="PTHR13847">
    <property type="entry name" value="SARCOSINE DEHYDROGENASE-RELATED"/>
    <property type="match status" value="1"/>
</dbReference>
<evidence type="ECO:0000313" key="2">
    <source>
        <dbReference type="EMBL" id="GCD77303.1"/>
    </source>
</evidence>